<dbReference type="Proteomes" id="UP000292957">
    <property type="component" value="Unassembled WGS sequence"/>
</dbReference>
<dbReference type="Gene3D" id="2.60.120.10">
    <property type="entry name" value="Jelly Rolls"/>
    <property type="match status" value="1"/>
</dbReference>
<comment type="similarity">
    <text evidence="2">Belongs to the germin family.</text>
</comment>
<dbReference type="InterPro" id="IPR006045">
    <property type="entry name" value="Cupin_1"/>
</dbReference>
<keyword evidence="4" id="KW-0479">Metal-binding</keyword>
<feature type="domain" description="Cupin type-1" evidence="9">
    <location>
        <begin position="50"/>
        <end position="195"/>
    </location>
</feature>
<evidence type="ECO:0000256" key="4">
    <source>
        <dbReference type="ARBA" id="ARBA00022723"/>
    </source>
</evidence>
<keyword evidence="7" id="KW-0812">Transmembrane</keyword>
<comment type="subcellular location">
    <subcellularLocation>
        <location evidence="1">Secreted</location>
    </subcellularLocation>
</comment>
<proteinExistence type="inferred from homology"/>
<keyword evidence="7" id="KW-1133">Transmembrane helix</keyword>
<keyword evidence="5" id="KW-0464">Manganese</keyword>
<sequence>MFSSLFVALALTATGVFGAPSSADTVAALKAAPAQVDRIKILDQDSDFVFNFFNATPVKGAGGELLSATVSDFPVLVNNGLAMTIGLIGPCGMNTPHSHPRGMEMLYLVNGTITTGMIAENGARFVFNTLQAGEAQVFLQGSIHYQQNELCDPILFVAALNNEDPGVESTAQRYFGLPPDVVAASLGDLGVEYVAGIEEMIPDNIALGRQECLDRCGIKRQGQPTTQRQPRNANNALPSSAATTWPSTMTKQYQPSSMSTQSTKTGNVLGALAESDSTVTANGGTSNSVLIALAAVVGAMAIGYIAIGVFWLVRRRRSAAKEANRFYVRPEMSGRSLVPTEEKYDTQ</sequence>
<dbReference type="InterPro" id="IPR001929">
    <property type="entry name" value="Germin"/>
</dbReference>
<keyword evidence="8" id="KW-0732">Signal</keyword>
<dbReference type="GO" id="GO:0005576">
    <property type="term" value="C:extracellular region"/>
    <property type="evidence" value="ECO:0007669"/>
    <property type="project" value="UniProtKB-SubCell"/>
</dbReference>
<gene>
    <name evidence="10" type="ORF">BD311DRAFT_653938</name>
</gene>
<keyword evidence="3" id="KW-0964">Secreted</keyword>
<dbReference type="InterPro" id="IPR019780">
    <property type="entry name" value="Germin_Mn-BS"/>
</dbReference>
<name>A0A4Q9MYG4_9APHY</name>
<accession>A0A4Q9MYG4</accession>
<dbReference type="GO" id="GO:0030145">
    <property type="term" value="F:manganese ion binding"/>
    <property type="evidence" value="ECO:0007669"/>
    <property type="project" value="InterPro"/>
</dbReference>
<reference evidence="10" key="1">
    <citation type="submission" date="2019-01" db="EMBL/GenBank/DDBJ databases">
        <title>Draft genome sequences of three monokaryotic isolates of the white-rot basidiomycete fungus Dichomitus squalens.</title>
        <authorList>
            <consortium name="DOE Joint Genome Institute"/>
            <person name="Lopez S.C."/>
            <person name="Andreopoulos B."/>
            <person name="Pangilinan J."/>
            <person name="Lipzen A."/>
            <person name="Riley R."/>
            <person name="Ahrendt S."/>
            <person name="Ng V."/>
            <person name="Barry K."/>
            <person name="Daum C."/>
            <person name="Grigoriev I.V."/>
            <person name="Hilden K.S."/>
            <person name="Makela M.R."/>
            <person name="de Vries R.P."/>
        </authorList>
    </citation>
    <scope>NUCLEOTIDE SEQUENCE [LARGE SCALE GENOMIC DNA]</scope>
    <source>
        <strain evidence="10">OM18370.1</strain>
    </source>
</reference>
<evidence type="ECO:0000256" key="2">
    <source>
        <dbReference type="ARBA" id="ARBA00007456"/>
    </source>
</evidence>
<feature type="chain" id="PRO_5020373497" evidence="8">
    <location>
        <begin position="19"/>
        <end position="347"/>
    </location>
</feature>
<dbReference type="PANTHER" id="PTHR31238">
    <property type="entry name" value="GERMIN-LIKE PROTEIN SUBFAMILY 3 MEMBER 3"/>
    <property type="match status" value="1"/>
</dbReference>
<dbReference type="PRINTS" id="PR00325">
    <property type="entry name" value="GERMIN"/>
</dbReference>
<feature type="region of interest" description="Disordered" evidence="6">
    <location>
        <begin position="220"/>
        <end position="263"/>
    </location>
</feature>
<dbReference type="CDD" id="cd02241">
    <property type="entry name" value="cupin_OxOx"/>
    <property type="match status" value="1"/>
</dbReference>
<evidence type="ECO:0000256" key="6">
    <source>
        <dbReference type="SAM" id="MobiDB-lite"/>
    </source>
</evidence>
<organism evidence="10">
    <name type="scientific">Dichomitus squalens</name>
    <dbReference type="NCBI Taxonomy" id="114155"/>
    <lineage>
        <taxon>Eukaryota</taxon>
        <taxon>Fungi</taxon>
        <taxon>Dikarya</taxon>
        <taxon>Basidiomycota</taxon>
        <taxon>Agaricomycotina</taxon>
        <taxon>Agaricomycetes</taxon>
        <taxon>Polyporales</taxon>
        <taxon>Polyporaceae</taxon>
        <taxon>Dichomitus</taxon>
    </lineage>
</organism>
<dbReference type="SMART" id="SM00835">
    <property type="entry name" value="Cupin_1"/>
    <property type="match status" value="1"/>
</dbReference>
<evidence type="ECO:0000256" key="7">
    <source>
        <dbReference type="SAM" id="Phobius"/>
    </source>
</evidence>
<dbReference type="Pfam" id="PF00190">
    <property type="entry name" value="Cupin_1"/>
    <property type="match status" value="1"/>
</dbReference>
<dbReference type="PROSITE" id="PS00725">
    <property type="entry name" value="GERMIN"/>
    <property type="match status" value="1"/>
</dbReference>
<feature type="compositionally biased region" description="Low complexity" evidence="6">
    <location>
        <begin position="220"/>
        <end position="231"/>
    </location>
</feature>
<evidence type="ECO:0000313" key="10">
    <source>
        <dbReference type="EMBL" id="TBU32795.1"/>
    </source>
</evidence>
<dbReference type="AlphaFoldDB" id="A0A4Q9MYG4"/>
<feature type="compositionally biased region" description="Polar residues" evidence="6">
    <location>
        <begin position="232"/>
        <end position="263"/>
    </location>
</feature>
<dbReference type="InterPro" id="IPR011051">
    <property type="entry name" value="RmlC_Cupin_sf"/>
</dbReference>
<dbReference type="SUPFAM" id="SSF51182">
    <property type="entry name" value="RmlC-like cupins"/>
    <property type="match status" value="1"/>
</dbReference>
<dbReference type="OrthoDB" id="1921208at2759"/>
<evidence type="ECO:0000256" key="3">
    <source>
        <dbReference type="ARBA" id="ARBA00022525"/>
    </source>
</evidence>
<evidence type="ECO:0000259" key="9">
    <source>
        <dbReference type="SMART" id="SM00835"/>
    </source>
</evidence>
<dbReference type="EMBL" id="ML143393">
    <property type="protein sequence ID" value="TBU32795.1"/>
    <property type="molecule type" value="Genomic_DNA"/>
</dbReference>
<feature type="signal peptide" evidence="8">
    <location>
        <begin position="1"/>
        <end position="18"/>
    </location>
</feature>
<protein>
    <submittedName>
        <fullName evidence="10">RmlC-like cupin</fullName>
    </submittedName>
</protein>
<dbReference type="InterPro" id="IPR014710">
    <property type="entry name" value="RmlC-like_jellyroll"/>
</dbReference>
<evidence type="ECO:0000256" key="5">
    <source>
        <dbReference type="ARBA" id="ARBA00023211"/>
    </source>
</evidence>
<evidence type="ECO:0000256" key="1">
    <source>
        <dbReference type="ARBA" id="ARBA00004613"/>
    </source>
</evidence>
<feature type="transmembrane region" description="Helical" evidence="7">
    <location>
        <begin position="289"/>
        <end position="313"/>
    </location>
</feature>
<evidence type="ECO:0000256" key="8">
    <source>
        <dbReference type="SAM" id="SignalP"/>
    </source>
</evidence>
<keyword evidence="7" id="KW-0472">Membrane</keyword>